<accession>A0AAU9IIA7</accession>
<gene>
    <name evidence="3" type="ORF">BSTOLATCC_MIC3803</name>
</gene>
<dbReference type="PANTHER" id="PTHR46818:SF1">
    <property type="entry name" value="CHROMOSOME UNDETERMINED SCAFFOLD_125, WHOLE GENOME SHOTGUN SEQUENCE"/>
    <property type="match status" value="1"/>
</dbReference>
<organism evidence="3 4">
    <name type="scientific">Blepharisma stoltei</name>
    <dbReference type="NCBI Taxonomy" id="1481888"/>
    <lineage>
        <taxon>Eukaryota</taxon>
        <taxon>Sar</taxon>
        <taxon>Alveolata</taxon>
        <taxon>Ciliophora</taxon>
        <taxon>Postciliodesmatophora</taxon>
        <taxon>Heterotrichea</taxon>
        <taxon>Heterotrichida</taxon>
        <taxon>Blepharismidae</taxon>
        <taxon>Blepharisma</taxon>
    </lineage>
</organism>
<sequence length="418" mass="48412">MENNIFSSDEKLIPEEAYYYWPEGNYLYTGEGKSIVRYIFYKTKYTTFENEILDRFKQEIRSSFSDIPNFFGDEELLRILLGCKFNIKKAVRSLKDSIEWRALNLTDSFRSLYSKCSHLLNSGAIYIHGRDHRYRPIIIINASKFDMKKYSIDDFCALLCFNLEFAVQKLTIPGQIENWIIITDLCSQPLKNLPFSELRRIIKVLQDNFRCRMIVNYVVNSPSTLTFAWKIVKNFIEDHTVRKIKICKNSDPPEMKKHVAPNQLEEKYGGKAPNTAAFWPPILPDGPFTIPEESQSAHLSNKTTYNEYHDIKENSIYDAPDDVPDDEPIFQLIPSLSLPIFRKEMVADEDYSEPEKNNSLISINLSFPEEKSEEKIEIRSLRSDGGQTKENTELQSFSSPKPKSKKTCGCGAKICQIF</sequence>
<dbReference type="PROSITE" id="PS50191">
    <property type="entry name" value="CRAL_TRIO"/>
    <property type="match status" value="1"/>
</dbReference>
<dbReference type="EMBL" id="CAJZBQ010000004">
    <property type="protein sequence ID" value="CAG9311514.1"/>
    <property type="molecule type" value="Genomic_DNA"/>
</dbReference>
<feature type="region of interest" description="Disordered" evidence="1">
    <location>
        <begin position="374"/>
        <end position="408"/>
    </location>
</feature>
<evidence type="ECO:0000256" key="1">
    <source>
        <dbReference type="SAM" id="MobiDB-lite"/>
    </source>
</evidence>
<proteinExistence type="predicted"/>
<dbReference type="Pfam" id="PF00650">
    <property type="entry name" value="CRAL_TRIO"/>
    <property type="match status" value="1"/>
</dbReference>
<dbReference type="InterPro" id="IPR001251">
    <property type="entry name" value="CRAL-TRIO_dom"/>
</dbReference>
<keyword evidence="4" id="KW-1185">Reference proteome</keyword>
<name>A0AAU9IIA7_9CILI</name>
<feature type="compositionally biased region" description="Polar residues" evidence="1">
    <location>
        <begin position="385"/>
        <end position="395"/>
    </location>
</feature>
<reference evidence="3" key="1">
    <citation type="submission" date="2021-09" db="EMBL/GenBank/DDBJ databases">
        <authorList>
            <consortium name="AG Swart"/>
            <person name="Singh M."/>
            <person name="Singh A."/>
            <person name="Seah K."/>
            <person name="Emmerich C."/>
        </authorList>
    </citation>
    <scope>NUCLEOTIDE SEQUENCE</scope>
    <source>
        <strain evidence="3">ATCC30299</strain>
    </source>
</reference>
<dbReference type="SMART" id="SM00516">
    <property type="entry name" value="SEC14"/>
    <property type="match status" value="1"/>
</dbReference>
<dbReference type="InterPro" id="IPR036865">
    <property type="entry name" value="CRAL-TRIO_dom_sf"/>
</dbReference>
<dbReference type="InterPro" id="IPR036273">
    <property type="entry name" value="CRAL/TRIO_N_dom_sf"/>
</dbReference>
<dbReference type="PANTHER" id="PTHR46818">
    <property type="entry name" value="DOMAIN-CONTAINING PROTEIN, PUTATIVE-RELATED"/>
    <property type="match status" value="1"/>
</dbReference>
<protein>
    <recommendedName>
        <fullName evidence="2">CRAL-TRIO domain-containing protein</fullName>
    </recommendedName>
</protein>
<dbReference type="CDD" id="cd00170">
    <property type="entry name" value="SEC14"/>
    <property type="match status" value="1"/>
</dbReference>
<evidence type="ECO:0000259" key="2">
    <source>
        <dbReference type="PROSITE" id="PS50191"/>
    </source>
</evidence>
<dbReference type="SUPFAM" id="SSF52087">
    <property type="entry name" value="CRAL/TRIO domain"/>
    <property type="match status" value="1"/>
</dbReference>
<dbReference type="SUPFAM" id="SSF46938">
    <property type="entry name" value="CRAL/TRIO N-terminal domain"/>
    <property type="match status" value="1"/>
</dbReference>
<dbReference type="Gene3D" id="3.40.525.10">
    <property type="entry name" value="CRAL-TRIO lipid binding domain"/>
    <property type="match status" value="1"/>
</dbReference>
<comment type="caution">
    <text evidence="3">The sequence shown here is derived from an EMBL/GenBank/DDBJ whole genome shotgun (WGS) entry which is preliminary data.</text>
</comment>
<feature type="domain" description="CRAL-TRIO" evidence="2">
    <location>
        <begin position="115"/>
        <end position="276"/>
    </location>
</feature>
<evidence type="ECO:0000313" key="4">
    <source>
        <dbReference type="Proteomes" id="UP001162131"/>
    </source>
</evidence>
<evidence type="ECO:0000313" key="3">
    <source>
        <dbReference type="EMBL" id="CAG9311514.1"/>
    </source>
</evidence>
<dbReference type="AlphaFoldDB" id="A0AAU9IIA7"/>
<dbReference type="Proteomes" id="UP001162131">
    <property type="component" value="Unassembled WGS sequence"/>
</dbReference>